<dbReference type="RefSeq" id="WP_263047794.1">
    <property type="nucleotide sequence ID" value="NZ_CP106738.1"/>
</dbReference>
<reference evidence="3" key="1">
    <citation type="submission" date="2022-10" db="EMBL/GenBank/DDBJ databases">
        <title>Roseovarius pelagicus sp. nov., isolated from Arctic seawater.</title>
        <authorList>
            <person name="Hong Y.W."/>
            <person name="Hwang C.Y."/>
        </authorList>
    </citation>
    <scope>NUCLEOTIDE SEQUENCE</scope>
    <source>
        <strain evidence="3">HL-MP18</strain>
    </source>
</reference>
<keyword evidence="3" id="KW-0503">Monooxygenase</keyword>
<organism evidence="3 4">
    <name type="scientific">Roseovarius pelagicus</name>
    <dbReference type="NCBI Taxonomy" id="2980108"/>
    <lineage>
        <taxon>Bacteria</taxon>
        <taxon>Pseudomonadati</taxon>
        <taxon>Pseudomonadota</taxon>
        <taxon>Alphaproteobacteria</taxon>
        <taxon>Rhodobacterales</taxon>
        <taxon>Roseobacteraceae</taxon>
        <taxon>Roseovarius</taxon>
    </lineage>
</organism>
<dbReference type="PRINTS" id="PR00420">
    <property type="entry name" value="RNGMNOXGNASE"/>
</dbReference>
<feature type="domain" description="FAD-binding" evidence="2">
    <location>
        <begin position="8"/>
        <end position="340"/>
    </location>
</feature>
<name>A0ABY6DB42_9RHOB</name>
<dbReference type="PANTHER" id="PTHR43476">
    <property type="entry name" value="3-(3-HYDROXY-PHENYL)PROPIONATE/3-HYDROXYCINNAMIC ACID HYDROXYLASE"/>
    <property type="match status" value="1"/>
</dbReference>
<dbReference type="InterPro" id="IPR036188">
    <property type="entry name" value="FAD/NAD-bd_sf"/>
</dbReference>
<dbReference type="Gene3D" id="3.30.70.2450">
    <property type="match status" value="1"/>
</dbReference>
<dbReference type="GO" id="GO:0004497">
    <property type="term" value="F:monooxygenase activity"/>
    <property type="evidence" value="ECO:0007669"/>
    <property type="project" value="UniProtKB-KW"/>
</dbReference>
<evidence type="ECO:0000313" key="3">
    <source>
        <dbReference type="EMBL" id="UXX83079.1"/>
    </source>
</evidence>
<dbReference type="Pfam" id="PF01494">
    <property type="entry name" value="FAD_binding_3"/>
    <property type="match status" value="1"/>
</dbReference>
<keyword evidence="4" id="KW-1185">Reference proteome</keyword>
<dbReference type="EMBL" id="CP106738">
    <property type="protein sequence ID" value="UXX83079.1"/>
    <property type="molecule type" value="Genomic_DNA"/>
</dbReference>
<dbReference type="Gene3D" id="3.50.50.60">
    <property type="entry name" value="FAD/NAD(P)-binding domain"/>
    <property type="match status" value="1"/>
</dbReference>
<evidence type="ECO:0000313" key="4">
    <source>
        <dbReference type="Proteomes" id="UP001064087"/>
    </source>
</evidence>
<dbReference type="SUPFAM" id="SSF51905">
    <property type="entry name" value="FAD/NAD(P)-binding domain"/>
    <property type="match status" value="1"/>
</dbReference>
<gene>
    <name evidence="3" type="ORF">N7U68_18695</name>
</gene>
<dbReference type="Proteomes" id="UP001064087">
    <property type="component" value="Chromosome"/>
</dbReference>
<dbReference type="PANTHER" id="PTHR43476:SF5">
    <property type="entry name" value="FAD-DEPENDENT MONOOXYGENASE"/>
    <property type="match status" value="1"/>
</dbReference>
<evidence type="ECO:0000259" key="2">
    <source>
        <dbReference type="Pfam" id="PF01494"/>
    </source>
</evidence>
<sequence>MSDCAAQDTIVVGAGPVGLTLALVLLRAGHSVTVLEKRDSVNLQSKASTFHASTLDLLETLDVLGPMRAKGVQVDHVQYRAPDGEVLAQLDFDLLKDVARNPFRLHYEQGDLTTVLADLFVREGGVLTFGQGVQTVRQDADGVTVTCDDGSEHAASFAFGCDGAASAVREALRIGYVEKPYPGMVLRLYANRDMRVQFPDLGGISYLHAGDDTCSLLEMPDCWRVVVRVPAGVSAAEAVMDEWITERLENLLPIKDILRDVTGRDVYSARRRGALSAGGARVFLAGDALHLTNTKGGMNLNAGLHDAFALGHAATTALRSGGSASLERAATERARVARDVLIPRTDENIGTGMDRVKRIATLSQSPDKAAVFLAKQAMFDMLDGIPAAVIRGEVSHG</sequence>
<accession>A0ABY6DB42</accession>
<keyword evidence="1" id="KW-0560">Oxidoreductase</keyword>
<evidence type="ECO:0000256" key="1">
    <source>
        <dbReference type="ARBA" id="ARBA00023002"/>
    </source>
</evidence>
<proteinExistence type="predicted"/>
<dbReference type="InterPro" id="IPR050631">
    <property type="entry name" value="PheA/TfdB_FAD_monoxygenase"/>
</dbReference>
<protein>
    <submittedName>
        <fullName evidence="3">FAD-dependent monooxygenase</fullName>
    </submittedName>
</protein>
<dbReference type="InterPro" id="IPR002938">
    <property type="entry name" value="FAD-bd"/>
</dbReference>